<evidence type="ECO:0000313" key="1">
    <source>
        <dbReference type="EMBL" id="GLQ74339.1"/>
    </source>
</evidence>
<dbReference type="Proteomes" id="UP001156690">
    <property type="component" value="Unassembled WGS sequence"/>
</dbReference>
<reference evidence="2" key="1">
    <citation type="journal article" date="2019" name="Int. J. Syst. Evol. Microbiol.">
        <title>The Global Catalogue of Microorganisms (GCM) 10K type strain sequencing project: providing services to taxonomists for standard genome sequencing and annotation.</title>
        <authorList>
            <consortium name="The Broad Institute Genomics Platform"/>
            <consortium name="The Broad Institute Genome Sequencing Center for Infectious Disease"/>
            <person name="Wu L."/>
            <person name="Ma J."/>
        </authorList>
    </citation>
    <scope>NUCLEOTIDE SEQUENCE [LARGE SCALE GENOMIC DNA]</scope>
    <source>
        <strain evidence="2">NBRC 15640</strain>
    </source>
</reference>
<sequence>MTDEQLYENLYYLANKYTIKSSKKNTLLHEIEIRGFNGVNGVNGVLHEISSSEIGIDRKDSELIKDIAFYFA</sequence>
<proteinExistence type="predicted"/>
<dbReference type="EMBL" id="BSNX01000055">
    <property type="protein sequence ID" value="GLQ74339.1"/>
    <property type="molecule type" value="Genomic_DNA"/>
</dbReference>
<keyword evidence="2" id="KW-1185">Reference proteome</keyword>
<evidence type="ECO:0000313" key="2">
    <source>
        <dbReference type="Proteomes" id="UP001156690"/>
    </source>
</evidence>
<protein>
    <submittedName>
        <fullName evidence="1">Uncharacterized protein</fullName>
    </submittedName>
</protein>
<gene>
    <name evidence="1" type="ORF">GCM10007932_37000</name>
</gene>
<comment type="caution">
    <text evidence="1">The sequence shown here is derived from an EMBL/GenBank/DDBJ whole genome shotgun (WGS) entry which is preliminary data.</text>
</comment>
<dbReference type="AlphaFoldDB" id="A0AAV5NVF7"/>
<organism evidence="1 2">
    <name type="scientific">Vibrio penaeicida</name>
    <dbReference type="NCBI Taxonomy" id="104609"/>
    <lineage>
        <taxon>Bacteria</taxon>
        <taxon>Pseudomonadati</taxon>
        <taxon>Pseudomonadota</taxon>
        <taxon>Gammaproteobacteria</taxon>
        <taxon>Vibrionales</taxon>
        <taxon>Vibrionaceae</taxon>
        <taxon>Vibrio</taxon>
    </lineage>
</organism>
<accession>A0AAV5NVF7</accession>
<name>A0AAV5NVF7_9VIBR</name>